<feature type="disulfide bond" evidence="18">
    <location>
        <begin position="53"/>
        <end position="150"/>
    </location>
</feature>
<dbReference type="PANTHER" id="PTHR11716">
    <property type="entry name" value="PHOSPHOLIPASE A2 FAMILY MEMBER"/>
    <property type="match status" value="1"/>
</dbReference>
<dbReference type="Pfam" id="PF00068">
    <property type="entry name" value="Phospholip_A2_1"/>
    <property type="match status" value="1"/>
</dbReference>
<dbReference type="PROSITE" id="PS00119">
    <property type="entry name" value="PA2_ASP"/>
    <property type="match status" value="1"/>
</dbReference>
<comment type="catalytic activity">
    <reaction evidence="10">
        <text>1-hexadecanoyl-2-(9Z-octadecenoyl)-sn-glycero-3-phospho-(1'-sn-glycerol) + H2O = 1-hexadecanoyl-sn-glycero-3-phospho-(1'-sn-glycerol) + (9Z)-octadecenoate + H(+)</text>
        <dbReference type="Rhea" id="RHEA:40919"/>
        <dbReference type="ChEBI" id="CHEBI:15377"/>
        <dbReference type="ChEBI" id="CHEBI:15378"/>
        <dbReference type="ChEBI" id="CHEBI:30823"/>
        <dbReference type="ChEBI" id="CHEBI:72841"/>
        <dbReference type="ChEBI" id="CHEBI:75158"/>
    </reaction>
    <physiologicalReaction direction="left-to-right" evidence="10">
        <dbReference type="Rhea" id="RHEA:40920"/>
    </physiologicalReaction>
</comment>
<evidence type="ECO:0000256" key="5">
    <source>
        <dbReference type="ARBA" id="ARBA00022801"/>
    </source>
</evidence>
<evidence type="ECO:0000256" key="17">
    <source>
        <dbReference type="PIRSR" id="PIRSR601211-2"/>
    </source>
</evidence>
<accession>A0A4W3HHF6</accession>
<evidence type="ECO:0000256" key="6">
    <source>
        <dbReference type="ARBA" id="ARBA00022837"/>
    </source>
</evidence>
<dbReference type="InterPro" id="IPR016090">
    <property type="entry name" value="PLA2-like_dom"/>
</dbReference>
<feature type="disulfide bond" evidence="18">
    <location>
        <begin position="55"/>
        <end position="71"/>
    </location>
</feature>
<keyword evidence="6 17" id="KW-0106">Calcium</keyword>
<reference evidence="23" key="1">
    <citation type="journal article" date="2006" name="Science">
        <title>Ancient noncoding elements conserved in the human genome.</title>
        <authorList>
            <person name="Venkatesh B."/>
            <person name="Kirkness E.F."/>
            <person name="Loh Y.H."/>
            <person name="Halpern A.L."/>
            <person name="Lee A.P."/>
            <person name="Johnson J."/>
            <person name="Dandona N."/>
            <person name="Viswanathan L.D."/>
            <person name="Tay A."/>
            <person name="Venter J.C."/>
            <person name="Strausberg R.L."/>
            <person name="Brenner S."/>
        </authorList>
    </citation>
    <scope>NUCLEOTIDE SEQUENCE [LARGE SCALE GENOMIC DNA]</scope>
</reference>
<feature type="disulfide bond" evidence="18">
    <location>
        <begin position="70"/>
        <end position="131"/>
    </location>
</feature>
<dbReference type="GO" id="GO:0006644">
    <property type="term" value="P:phospholipid metabolic process"/>
    <property type="evidence" value="ECO:0007669"/>
    <property type="project" value="InterPro"/>
</dbReference>
<feature type="domain" description="Phospholipase A2-like central" evidence="21">
    <location>
        <begin position="27"/>
        <end position="151"/>
    </location>
</feature>
<dbReference type="EC" id="3.1.1.4" evidence="2 20"/>
<evidence type="ECO:0000256" key="4">
    <source>
        <dbReference type="ARBA" id="ARBA00022723"/>
    </source>
</evidence>
<evidence type="ECO:0000256" key="18">
    <source>
        <dbReference type="PIRSR" id="PIRSR601211-3"/>
    </source>
</evidence>
<dbReference type="InParanoid" id="A0A4W3HHF6"/>
<evidence type="ECO:0000256" key="14">
    <source>
        <dbReference type="ARBA" id="ARBA00048699"/>
    </source>
</evidence>
<comment type="similarity">
    <text evidence="19">Belongs to the phospholipase A2 family.</text>
</comment>
<evidence type="ECO:0000256" key="9">
    <source>
        <dbReference type="ARBA" id="ARBA00047535"/>
    </source>
</evidence>
<evidence type="ECO:0000256" key="12">
    <source>
        <dbReference type="ARBA" id="ARBA00048227"/>
    </source>
</evidence>
<comment type="catalytic activity">
    <reaction evidence="15">
        <text>1-hexadecanoyl-2-(9Z,12Z-octadecadienoyl)-sn-glycero-3-phosphoethanolamine + H2O = 1-hexadecanoyl-sn-glycero-3-phosphoethanolamine + (9Z,12Z)-octadecadienoate + H(+)</text>
        <dbReference type="Rhea" id="RHEA:40815"/>
        <dbReference type="ChEBI" id="CHEBI:15377"/>
        <dbReference type="ChEBI" id="CHEBI:15378"/>
        <dbReference type="ChEBI" id="CHEBI:30245"/>
        <dbReference type="ChEBI" id="CHEBI:73004"/>
        <dbReference type="ChEBI" id="CHEBI:73008"/>
    </reaction>
    <physiologicalReaction direction="left-to-right" evidence="15">
        <dbReference type="Rhea" id="RHEA:40816"/>
    </physiologicalReaction>
</comment>
<dbReference type="Gene3D" id="1.20.90.10">
    <property type="entry name" value="Phospholipase A2 domain"/>
    <property type="match status" value="1"/>
</dbReference>
<evidence type="ECO:0000256" key="13">
    <source>
        <dbReference type="ARBA" id="ARBA00048373"/>
    </source>
</evidence>
<dbReference type="Proteomes" id="UP000314986">
    <property type="component" value="Unassembled WGS sequence"/>
</dbReference>
<evidence type="ECO:0000256" key="19">
    <source>
        <dbReference type="RuleBase" id="RU003654"/>
    </source>
</evidence>
<evidence type="ECO:0000256" key="1">
    <source>
        <dbReference type="ARBA" id="ARBA00004613"/>
    </source>
</evidence>
<keyword evidence="23" id="KW-1185">Reference proteome</keyword>
<evidence type="ECO:0000259" key="21">
    <source>
        <dbReference type="SMART" id="SM00085"/>
    </source>
</evidence>
<reference evidence="22" key="4">
    <citation type="submission" date="2025-08" db="UniProtKB">
        <authorList>
            <consortium name="Ensembl"/>
        </authorList>
    </citation>
    <scope>IDENTIFICATION</scope>
</reference>
<dbReference type="CDD" id="cd00125">
    <property type="entry name" value="PLA2c"/>
    <property type="match status" value="1"/>
</dbReference>
<evidence type="ECO:0000313" key="22">
    <source>
        <dbReference type="Ensembl" id="ENSCMIP00000009029.1"/>
    </source>
</evidence>
<reference evidence="23" key="2">
    <citation type="journal article" date="2007" name="PLoS Biol.">
        <title>Survey sequencing and comparative analysis of the elephant shark (Callorhinchus milii) genome.</title>
        <authorList>
            <person name="Venkatesh B."/>
            <person name="Kirkness E.F."/>
            <person name="Loh Y.H."/>
            <person name="Halpern A.L."/>
            <person name="Lee A.P."/>
            <person name="Johnson J."/>
            <person name="Dandona N."/>
            <person name="Viswanathan L.D."/>
            <person name="Tay A."/>
            <person name="Venter J.C."/>
            <person name="Strausberg R.L."/>
            <person name="Brenner S."/>
        </authorList>
    </citation>
    <scope>NUCLEOTIDE SEQUENCE [LARGE SCALE GENOMIC DNA]</scope>
</reference>
<feature type="disulfide bond" evidence="18">
    <location>
        <begin position="77"/>
        <end position="124"/>
    </location>
</feature>
<organism evidence="22 23">
    <name type="scientific">Callorhinchus milii</name>
    <name type="common">Ghost shark</name>
    <dbReference type="NCBI Taxonomy" id="7868"/>
    <lineage>
        <taxon>Eukaryota</taxon>
        <taxon>Metazoa</taxon>
        <taxon>Chordata</taxon>
        <taxon>Craniata</taxon>
        <taxon>Vertebrata</taxon>
        <taxon>Chondrichthyes</taxon>
        <taxon>Holocephali</taxon>
        <taxon>Chimaeriformes</taxon>
        <taxon>Callorhinchidae</taxon>
        <taxon>Callorhinchus</taxon>
    </lineage>
</organism>
<dbReference type="SMART" id="SM00085">
    <property type="entry name" value="PA2c"/>
    <property type="match status" value="1"/>
</dbReference>
<dbReference type="GO" id="GO:0016042">
    <property type="term" value="P:lipid catabolic process"/>
    <property type="evidence" value="ECO:0007669"/>
    <property type="project" value="InterPro"/>
</dbReference>
<evidence type="ECO:0000256" key="11">
    <source>
        <dbReference type="ARBA" id="ARBA00048221"/>
    </source>
</evidence>
<dbReference type="GO" id="GO:0050482">
    <property type="term" value="P:arachidonate secretion"/>
    <property type="evidence" value="ECO:0007669"/>
    <property type="project" value="InterPro"/>
</dbReference>
<evidence type="ECO:0000256" key="7">
    <source>
        <dbReference type="ARBA" id="ARBA00023098"/>
    </source>
</evidence>
<feature type="binding site" evidence="17">
    <location>
        <position position="75"/>
    </location>
    <ligand>
        <name>Ca(2+)</name>
        <dbReference type="ChEBI" id="CHEBI:29108"/>
    </ligand>
</feature>
<dbReference type="OMA" id="ECDMHIC"/>
<gene>
    <name evidence="22" type="primary">LOC103188674</name>
</gene>
<name>A0A4W3HHF6_CALMI</name>
<keyword evidence="7 20" id="KW-0443">Lipid metabolism</keyword>
<proteinExistence type="inferred from homology"/>
<feature type="binding site" evidence="17">
    <location>
        <position position="58"/>
    </location>
    <ligand>
        <name>Ca(2+)</name>
        <dbReference type="ChEBI" id="CHEBI:29108"/>
    </ligand>
</feature>
<dbReference type="GO" id="GO:0047498">
    <property type="term" value="F:calcium-dependent phospholipase A2 activity"/>
    <property type="evidence" value="ECO:0007669"/>
    <property type="project" value="TreeGrafter"/>
</dbReference>
<comment type="catalytic activity">
    <reaction evidence="20">
        <text>a 1,2-diacyl-sn-glycero-3-phosphocholine + H2O = a 1-acyl-sn-glycero-3-phosphocholine + a fatty acid + H(+)</text>
        <dbReference type="Rhea" id="RHEA:15801"/>
        <dbReference type="ChEBI" id="CHEBI:15377"/>
        <dbReference type="ChEBI" id="CHEBI:15378"/>
        <dbReference type="ChEBI" id="CHEBI:28868"/>
        <dbReference type="ChEBI" id="CHEBI:57643"/>
        <dbReference type="ChEBI" id="CHEBI:58168"/>
        <dbReference type="EC" id="3.1.1.4"/>
    </reaction>
</comment>
<comment type="catalytic activity">
    <reaction evidence="9">
        <text>N,1-dihexadecanoyl-2-(9Z,12Z-octadecadienoyl)-sn-glycero-3-phosphoethanolamine + H2O = N,1-dihexadecanoyl-sn-glycero-3-phosphoethanolamine + (9Z,12Z)-octadecadienoate + H(+)</text>
        <dbReference type="Rhea" id="RHEA:56424"/>
        <dbReference type="ChEBI" id="CHEBI:15377"/>
        <dbReference type="ChEBI" id="CHEBI:15378"/>
        <dbReference type="ChEBI" id="CHEBI:30245"/>
        <dbReference type="ChEBI" id="CHEBI:85334"/>
        <dbReference type="ChEBI" id="CHEBI:85335"/>
    </reaction>
    <physiologicalReaction direction="left-to-right" evidence="9">
        <dbReference type="Rhea" id="RHEA:56425"/>
    </physiologicalReaction>
</comment>
<dbReference type="GeneTree" id="ENSGT00940000154885"/>
<dbReference type="PROSITE" id="PS00118">
    <property type="entry name" value="PA2_HIS"/>
    <property type="match status" value="1"/>
</dbReference>
<protein>
    <recommendedName>
        <fullName evidence="2 20">Phospholipase A2</fullName>
        <ecNumber evidence="2 20">3.1.1.4</ecNumber>
    </recommendedName>
</protein>
<comment type="subcellular location">
    <subcellularLocation>
        <location evidence="1 20">Secreted</location>
    </subcellularLocation>
</comment>
<dbReference type="STRING" id="7868.ENSCMIP00000009029"/>
<evidence type="ECO:0000313" key="23">
    <source>
        <dbReference type="Proteomes" id="UP000314986"/>
    </source>
</evidence>
<dbReference type="InterPro" id="IPR036444">
    <property type="entry name" value="PLipase_A2_dom_sf"/>
</dbReference>
<dbReference type="PANTHER" id="PTHR11716:SF94">
    <property type="entry name" value="PHOSPHOLIPASE A2"/>
    <property type="match status" value="1"/>
</dbReference>
<evidence type="ECO:0000256" key="10">
    <source>
        <dbReference type="ARBA" id="ARBA00048015"/>
    </source>
</evidence>
<evidence type="ECO:0000256" key="20">
    <source>
        <dbReference type="RuleBase" id="RU361236"/>
    </source>
</evidence>
<dbReference type="FunFam" id="1.20.90.10:FF:000011">
    <property type="entry name" value="Phospholipase A(2)"/>
    <property type="match status" value="1"/>
</dbReference>
<dbReference type="Ensembl" id="ENSCMIT00000009278.1">
    <property type="protein sequence ID" value="ENSCMIP00000009029.1"/>
    <property type="gene ID" value="ENSCMIG00000004811.1"/>
</dbReference>
<dbReference type="InterPro" id="IPR033113">
    <property type="entry name" value="PLA2_histidine"/>
</dbReference>
<keyword evidence="8 18" id="KW-1015">Disulfide bond</keyword>
<feature type="disulfide bond" evidence="18">
    <location>
        <begin position="110"/>
        <end position="122"/>
    </location>
</feature>
<comment type="catalytic activity">
    <reaction evidence="12">
        <text>1,2-dihexadecanoyl-sn-glycero-3-phosphocholine + H2O = 1-hexadecanoyl-sn-glycero-3-phosphocholine + hexadecanoate + H(+)</text>
        <dbReference type="Rhea" id="RHEA:41223"/>
        <dbReference type="ChEBI" id="CHEBI:7896"/>
        <dbReference type="ChEBI" id="CHEBI:15377"/>
        <dbReference type="ChEBI" id="CHEBI:15378"/>
        <dbReference type="ChEBI" id="CHEBI:72998"/>
        <dbReference type="ChEBI" id="CHEBI:72999"/>
    </reaction>
    <physiologicalReaction direction="left-to-right" evidence="12">
        <dbReference type="Rhea" id="RHEA:41224"/>
    </physiologicalReaction>
</comment>
<reference evidence="22" key="5">
    <citation type="submission" date="2025-09" db="UniProtKB">
        <authorList>
            <consortium name="Ensembl"/>
        </authorList>
    </citation>
    <scope>IDENTIFICATION</scope>
</reference>
<comment type="cofactor">
    <cofactor evidence="17">
        <name>Ca(2+)</name>
        <dbReference type="ChEBI" id="CHEBI:29108"/>
    </cofactor>
    <text evidence="17">Binds 1 Ca(2+) ion per subunit.</text>
</comment>
<keyword evidence="5 20" id="KW-0378">Hydrolase</keyword>
<sequence length="151" mass="17257">FDTLREFRYLQNPCVAGALGENFGPNAVWQFRNMIRCALPTSRPLLDYSDYGCYCGFGGYGTPVDDLDRCCHVHDYCYEEVGDIDECWPIRDNPYTTIYSYSCSGKKIICSSDNDPCAEAICECDRQAALCFAKSPYNEDYKRLDTEKFCN</sequence>
<dbReference type="GO" id="GO:0005509">
    <property type="term" value="F:calcium ion binding"/>
    <property type="evidence" value="ECO:0007669"/>
    <property type="project" value="InterPro"/>
</dbReference>
<dbReference type="SUPFAM" id="SSF48619">
    <property type="entry name" value="Phospholipase A2, PLA2"/>
    <property type="match status" value="1"/>
</dbReference>
<evidence type="ECO:0000256" key="15">
    <source>
        <dbReference type="ARBA" id="ARBA00049039"/>
    </source>
</evidence>
<dbReference type="GO" id="GO:0005576">
    <property type="term" value="C:extracellular region"/>
    <property type="evidence" value="ECO:0007669"/>
    <property type="project" value="UniProtKB-SubCell"/>
</dbReference>
<comment type="catalytic activity">
    <reaction evidence="14">
        <text>1-hexadecanoyl-2-(9Z-octadecenoyl)-sn-glycero-3-phosphocholine + H2O = 1-hexadecanoyl-sn-glycero-3-phosphocholine + (9Z)-octadecenoate + H(+)</text>
        <dbReference type="Rhea" id="RHEA:38779"/>
        <dbReference type="ChEBI" id="CHEBI:15377"/>
        <dbReference type="ChEBI" id="CHEBI:15378"/>
        <dbReference type="ChEBI" id="CHEBI:30823"/>
        <dbReference type="ChEBI" id="CHEBI:72998"/>
        <dbReference type="ChEBI" id="CHEBI:73001"/>
    </reaction>
    <physiologicalReaction direction="left-to-right" evidence="14">
        <dbReference type="Rhea" id="RHEA:38780"/>
    </physiologicalReaction>
</comment>
<feature type="active site" evidence="16">
    <location>
        <position position="125"/>
    </location>
</feature>
<feature type="binding site" evidence="17">
    <location>
        <position position="56"/>
    </location>
    <ligand>
        <name>Ca(2+)</name>
        <dbReference type="ChEBI" id="CHEBI:29108"/>
    </ligand>
</feature>
<dbReference type="GO" id="GO:0005102">
    <property type="term" value="F:signaling receptor binding"/>
    <property type="evidence" value="ECO:0007669"/>
    <property type="project" value="UniProtKB-ARBA"/>
</dbReference>
<evidence type="ECO:0000256" key="16">
    <source>
        <dbReference type="PIRSR" id="PIRSR601211-1"/>
    </source>
</evidence>
<dbReference type="InterPro" id="IPR033112">
    <property type="entry name" value="PLA2_Asp_AS"/>
</dbReference>
<dbReference type="GO" id="GO:0005543">
    <property type="term" value="F:phospholipid binding"/>
    <property type="evidence" value="ECO:0007669"/>
    <property type="project" value="TreeGrafter"/>
</dbReference>
<evidence type="ECO:0000256" key="8">
    <source>
        <dbReference type="ARBA" id="ARBA00023157"/>
    </source>
</evidence>
<evidence type="ECO:0000256" key="3">
    <source>
        <dbReference type="ARBA" id="ARBA00022525"/>
    </source>
</evidence>
<comment type="catalytic activity">
    <reaction evidence="11">
        <text>N-hexadecanoyl-1,2-di-(9Z-octadecenoyl)-sn-glycero-3-phosphoethanolamine + H2O = N-hexadecanoyl-1-(9Z-octadecenoyl)-sn-glycero-3-phosphoethanolamine + (9Z)-octadecenoate + H(+)</text>
        <dbReference type="Rhea" id="RHEA:45424"/>
        <dbReference type="ChEBI" id="CHEBI:15377"/>
        <dbReference type="ChEBI" id="CHEBI:15378"/>
        <dbReference type="ChEBI" id="CHEBI:30823"/>
        <dbReference type="ChEBI" id="CHEBI:78097"/>
        <dbReference type="ChEBI" id="CHEBI:85217"/>
    </reaction>
    <physiologicalReaction direction="left-to-right" evidence="11">
        <dbReference type="Rhea" id="RHEA:45425"/>
    </physiologicalReaction>
</comment>
<evidence type="ECO:0000256" key="2">
    <source>
        <dbReference type="ARBA" id="ARBA00013278"/>
    </source>
</evidence>
<comment type="catalytic activity">
    <reaction evidence="13">
        <text>1-hexadecanoyl-2-(5Z,8Z,11Z,14Z-eicosatetraenoyl)-sn-glycero-3-phosphocholine + H2O = 1-hexadecanoyl-sn-glycero-3-phosphocholine + (5Z,8Z,11Z,14Z)-eicosatetraenoate + H(+)</text>
        <dbReference type="Rhea" id="RHEA:40427"/>
        <dbReference type="ChEBI" id="CHEBI:15377"/>
        <dbReference type="ChEBI" id="CHEBI:15378"/>
        <dbReference type="ChEBI" id="CHEBI:32395"/>
        <dbReference type="ChEBI" id="CHEBI:72998"/>
        <dbReference type="ChEBI" id="CHEBI:73003"/>
    </reaction>
    <physiologicalReaction direction="left-to-right" evidence="13">
        <dbReference type="Rhea" id="RHEA:40428"/>
    </physiologicalReaction>
</comment>
<keyword evidence="3 20" id="KW-0964">Secreted</keyword>
<dbReference type="AlphaFoldDB" id="A0A4W3HHF6"/>
<dbReference type="PRINTS" id="PR00389">
    <property type="entry name" value="PHPHLIPASEA2"/>
</dbReference>
<feature type="binding site" evidence="17">
    <location>
        <position position="54"/>
    </location>
    <ligand>
        <name>Ca(2+)</name>
        <dbReference type="ChEBI" id="CHEBI:29108"/>
    </ligand>
</feature>
<reference evidence="23" key="3">
    <citation type="journal article" date="2014" name="Nature">
        <title>Elephant shark genome provides unique insights into gnathostome evolution.</title>
        <authorList>
            <consortium name="International Elephant Shark Genome Sequencing Consortium"/>
            <person name="Venkatesh B."/>
            <person name="Lee A.P."/>
            <person name="Ravi V."/>
            <person name="Maurya A.K."/>
            <person name="Lian M.M."/>
            <person name="Swann J.B."/>
            <person name="Ohta Y."/>
            <person name="Flajnik M.F."/>
            <person name="Sutoh Y."/>
            <person name="Kasahara M."/>
            <person name="Hoon S."/>
            <person name="Gangu V."/>
            <person name="Roy S.W."/>
            <person name="Irimia M."/>
            <person name="Korzh V."/>
            <person name="Kondrychyn I."/>
            <person name="Lim Z.W."/>
            <person name="Tay B.H."/>
            <person name="Tohari S."/>
            <person name="Kong K.W."/>
            <person name="Ho S."/>
            <person name="Lorente-Galdos B."/>
            <person name="Quilez J."/>
            <person name="Marques-Bonet T."/>
            <person name="Raney B.J."/>
            <person name="Ingham P.W."/>
            <person name="Tay A."/>
            <person name="Hillier L.W."/>
            <person name="Minx P."/>
            <person name="Boehm T."/>
            <person name="Wilson R.K."/>
            <person name="Brenner S."/>
            <person name="Warren W.C."/>
        </authorList>
    </citation>
    <scope>NUCLEOTIDE SEQUENCE [LARGE SCALE GENOMIC DNA]</scope>
</reference>
<feature type="active site" evidence="16">
    <location>
        <position position="74"/>
    </location>
</feature>
<keyword evidence="4 17" id="KW-0479">Metal-binding</keyword>
<dbReference type="InterPro" id="IPR001211">
    <property type="entry name" value="PLA2"/>
</dbReference>
<feature type="disulfide bond" evidence="18">
    <location>
        <begin position="87"/>
        <end position="117"/>
    </location>
</feature>